<keyword evidence="2" id="KW-1185">Reference proteome</keyword>
<comment type="caution">
    <text evidence="1">The sequence shown here is derived from an EMBL/GenBank/DDBJ whole genome shotgun (WGS) entry which is preliminary data.</text>
</comment>
<evidence type="ECO:0000313" key="1">
    <source>
        <dbReference type="EMBL" id="KAK2138333.1"/>
    </source>
</evidence>
<dbReference type="Proteomes" id="UP001209878">
    <property type="component" value="Unassembled WGS sequence"/>
</dbReference>
<dbReference type="AlphaFoldDB" id="A0AAD9IPP6"/>
<organism evidence="1 2">
    <name type="scientific">Ridgeia piscesae</name>
    <name type="common">Tubeworm</name>
    <dbReference type="NCBI Taxonomy" id="27915"/>
    <lineage>
        <taxon>Eukaryota</taxon>
        <taxon>Metazoa</taxon>
        <taxon>Spiralia</taxon>
        <taxon>Lophotrochozoa</taxon>
        <taxon>Annelida</taxon>
        <taxon>Polychaeta</taxon>
        <taxon>Sedentaria</taxon>
        <taxon>Canalipalpata</taxon>
        <taxon>Sabellida</taxon>
        <taxon>Siboglinidae</taxon>
        <taxon>Ridgeia</taxon>
    </lineage>
</organism>
<name>A0AAD9IPP6_RIDPI</name>
<dbReference type="EMBL" id="JAODUO010007998">
    <property type="protein sequence ID" value="KAK2138333.1"/>
    <property type="molecule type" value="Genomic_DNA"/>
</dbReference>
<protein>
    <submittedName>
        <fullName evidence="1">Uncharacterized protein</fullName>
    </submittedName>
</protein>
<proteinExistence type="predicted"/>
<evidence type="ECO:0000313" key="2">
    <source>
        <dbReference type="Proteomes" id="UP001209878"/>
    </source>
</evidence>
<sequence length="65" mass="7220">MGVAQLCEMGDVQLGEMGFMVVEGEREMGVLGLFRGGVIFRGCFDKGAGNFNRICNFWVFEVYCV</sequence>
<gene>
    <name evidence="1" type="ORF">NP493_8008g00000</name>
</gene>
<reference evidence="1" key="1">
    <citation type="journal article" date="2023" name="Mol. Biol. Evol.">
        <title>Third-Generation Sequencing Reveals the Adaptive Role of the Epigenome in Three Deep-Sea Polychaetes.</title>
        <authorList>
            <person name="Perez M."/>
            <person name="Aroh O."/>
            <person name="Sun Y."/>
            <person name="Lan Y."/>
            <person name="Juniper S.K."/>
            <person name="Young C.R."/>
            <person name="Angers B."/>
            <person name="Qian P.Y."/>
        </authorList>
    </citation>
    <scope>NUCLEOTIDE SEQUENCE</scope>
    <source>
        <strain evidence="1">R07B-5</strain>
    </source>
</reference>
<accession>A0AAD9IPP6</accession>